<dbReference type="EMBL" id="CAKOGP040002413">
    <property type="protein sequence ID" value="CAJ1968892.1"/>
    <property type="molecule type" value="Genomic_DNA"/>
</dbReference>
<dbReference type="InterPro" id="IPR035979">
    <property type="entry name" value="RBD_domain_sf"/>
</dbReference>
<evidence type="ECO:0000313" key="9">
    <source>
        <dbReference type="EMBL" id="CAJ1968892.1"/>
    </source>
</evidence>
<evidence type="ECO:0000256" key="7">
    <source>
        <dbReference type="SAM" id="MobiDB-lite"/>
    </source>
</evidence>
<dbReference type="InterPro" id="IPR012677">
    <property type="entry name" value="Nucleotide-bd_a/b_plait_sf"/>
</dbReference>
<proteinExistence type="inferred from homology"/>
<dbReference type="AlphaFoldDB" id="A0AAD2JPZ0"/>
<evidence type="ECO:0000256" key="6">
    <source>
        <dbReference type="PROSITE-ProRule" id="PRU00176"/>
    </source>
</evidence>
<organism evidence="9 10">
    <name type="scientific">Cylindrotheca closterium</name>
    <dbReference type="NCBI Taxonomy" id="2856"/>
    <lineage>
        <taxon>Eukaryota</taxon>
        <taxon>Sar</taxon>
        <taxon>Stramenopiles</taxon>
        <taxon>Ochrophyta</taxon>
        <taxon>Bacillariophyta</taxon>
        <taxon>Bacillariophyceae</taxon>
        <taxon>Bacillariophycidae</taxon>
        <taxon>Bacillariales</taxon>
        <taxon>Bacillariaceae</taxon>
        <taxon>Cylindrotheca</taxon>
    </lineage>
</organism>
<sequence>MADTTSDNETKRPSSTNKLDETWFYYQNPTSGCVATAPMTLRQLSRLFCPVREGLKPILPPQTRCLQVLQGEQFGEWKLASEFDVLREASAEWYFATKDSGSEGPFSCRKILEEKPRLVYAGGVTEEWVSVDDIPNLKLVLEALQNATSVIPKNNVAQPAASKEVVELQAQEDLESFLSATAEETKASVSGSKDVDPDAHIYESDGGTKYVQDPMTGNWVHEALALEETKKETTAPTVATTTTKTKSGKKKQKKSKFSNRNAKNWIYISGLPTDKGITEDDIHKYFSRAGLLDLDPESLKPKIKLYRTASGQLKGDASICYAKADSVNLALQVLDESPWDEKHILRVQKAKFEAKVTGDGSSAGTKRRRPASDAKRKVARLALLQAQDEGFGGRLSGGRKGLCIVVVKNMMDGIEENKLEDMIYSYCQEHGEVEKITCMEKAKVVIIKFAEPTSAANALGALNGKPNPSTKKKMEAMYWDGVTDYTHKDEESDEEERLDQFGQWLESQEELPDELRLKVADD</sequence>
<dbReference type="InterPro" id="IPR034393">
    <property type="entry name" value="TatSF1-like"/>
</dbReference>
<comment type="similarity">
    <text evidence="1">Belongs to the HTATSF1 family.</text>
</comment>
<dbReference type="InterPro" id="IPR000504">
    <property type="entry name" value="RRM_dom"/>
</dbReference>
<dbReference type="PANTHER" id="PTHR15608:SF0">
    <property type="entry name" value="HIV TAT-SPECIFIC FACTOR 1"/>
    <property type="match status" value="1"/>
</dbReference>
<evidence type="ECO:0000256" key="4">
    <source>
        <dbReference type="ARBA" id="ARBA00022884"/>
    </source>
</evidence>
<evidence type="ECO:0000259" key="8">
    <source>
        <dbReference type="PROSITE" id="PS50102"/>
    </source>
</evidence>
<dbReference type="GO" id="GO:0003723">
    <property type="term" value="F:RNA binding"/>
    <property type="evidence" value="ECO:0007669"/>
    <property type="project" value="UniProtKB-UniRule"/>
</dbReference>
<evidence type="ECO:0000256" key="5">
    <source>
        <dbReference type="ARBA" id="ARBA00023187"/>
    </source>
</evidence>
<gene>
    <name evidence="9" type="ORF">CYCCA115_LOCUS23447</name>
</gene>
<dbReference type="PROSITE" id="PS50102">
    <property type="entry name" value="RRM"/>
    <property type="match status" value="1"/>
</dbReference>
<dbReference type="SMART" id="SM00360">
    <property type="entry name" value="RRM"/>
    <property type="match status" value="2"/>
</dbReference>
<protein>
    <recommendedName>
        <fullName evidence="8">RRM domain-containing protein</fullName>
    </recommendedName>
</protein>
<evidence type="ECO:0000256" key="2">
    <source>
        <dbReference type="ARBA" id="ARBA00022664"/>
    </source>
</evidence>
<keyword evidence="10" id="KW-1185">Reference proteome</keyword>
<feature type="region of interest" description="Disordered" evidence="7">
    <location>
        <begin position="230"/>
        <end position="257"/>
    </location>
</feature>
<dbReference type="GO" id="GO:0005686">
    <property type="term" value="C:U2 snRNP"/>
    <property type="evidence" value="ECO:0007669"/>
    <property type="project" value="TreeGrafter"/>
</dbReference>
<feature type="compositionally biased region" description="Basic residues" evidence="7">
    <location>
        <begin position="246"/>
        <end position="257"/>
    </location>
</feature>
<dbReference type="Gene3D" id="3.30.70.330">
    <property type="match status" value="2"/>
</dbReference>
<keyword evidence="4 6" id="KW-0694">RNA-binding</keyword>
<keyword evidence="5" id="KW-0508">mRNA splicing</keyword>
<feature type="domain" description="RRM" evidence="8">
    <location>
        <begin position="264"/>
        <end position="352"/>
    </location>
</feature>
<feature type="compositionally biased region" description="Low complexity" evidence="7">
    <location>
        <begin position="234"/>
        <end position="245"/>
    </location>
</feature>
<dbReference type="GO" id="GO:0005684">
    <property type="term" value="C:U2-type spliceosomal complex"/>
    <property type="evidence" value="ECO:0007669"/>
    <property type="project" value="TreeGrafter"/>
</dbReference>
<dbReference type="CDD" id="cd12281">
    <property type="entry name" value="RRM1_TatSF1_like"/>
    <property type="match status" value="1"/>
</dbReference>
<evidence type="ECO:0000256" key="3">
    <source>
        <dbReference type="ARBA" id="ARBA00022737"/>
    </source>
</evidence>
<comment type="caution">
    <text evidence="9">The sequence shown here is derived from an EMBL/GenBank/DDBJ whole genome shotgun (WGS) entry which is preliminary data.</text>
</comment>
<dbReference type="GO" id="GO:0000398">
    <property type="term" value="P:mRNA splicing, via spliceosome"/>
    <property type="evidence" value="ECO:0007669"/>
    <property type="project" value="InterPro"/>
</dbReference>
<evidence type="ECO:0000256" key="1">
    <source>
        <dbReference type="ARBA" id="ARBA00007747"/>
    </source>
</evidence>
<dbReference type="PANTHER" id="PTHR15608">
    <property type="entry name" value="SPLICING FACTOR U2AF-ASSOCIATED PROTEIN 2"/>
    <property type="match status" value="1"/>
</dbReference>
<accession>A0AAD2JPZ0</accession>
<evidence type="ECO:0000313" key="10">
    <source>
        <dbReference type="Proteomes" id="UP001295423"/>
    </source>
</evidence>
<dbReference type="InterPro" id="IPR034392">
    <property type="entry name" value="TatSF1-like_RRM1"/>
</dbReference>
<dbReference type="SUPFAM" id="SSF54928">
    <property type="entry name" value="RNA-binding domain, RBD"/>
    <property type="match status" value="1"/>
</dbReference>
<dbReference type="Proteomes" id="UP001295423">
    <property type="component" value="Unassembled WGS sequence"/>
</dbReference>
<reference evidence="9" key="1">
    <citation type="submission" date="2023-08" db="EMBL/GenBank/DDBJ databases">
        <authorList>
            <person name="Audoor S."/>
            <person name="Bilcke G."/>
        </authorList>
    </citation>
    <scope>NUCLEOTIDE SEQUENCE</scope>
</reference>
<keyword evidence="2" id="KW-0507">mRNA processing</keyword>
<keyword evidence="3" id="KW-0677">Repeat</keyword>
<name>A0AAD2JPZ0_9STRA</name>